<protein>
    <submittedName>
        <fullName evidence="1">Uncharacterized protein</fullName>
    </submittedName>
</protein>
<organism evidence="1 2">
    <name type="scientific">Pseudanabaena galeata UHCC 0370</name>
    <dbReference type="NCBI Taxonomy" id="3110310"/>
    <lineage>
        <taxon>Bacteria</taxon>
        <taxon>Bacillati</taxon>
        <taxon>Cyanobacteriota</taxon>
        <taxon>Cyanophyceae</taxon>
        <taxon>Pseudanabaenales</taxon>
        <taxon>Pseudanabaenaceae</taxon>
        <taxon>Pseudanabaena</taxon>
    </lineage>
</organism>
<comment type="caution">
    <text evidence="1">The sequence shown here is derived from an EMBL/GenBank/DDBJ whole genome shotgun (WGS) entry which is preliminary data.</text>
</comment>
<sequence length="56" mass="5970">MIAAVDAIRKANPKLTATSLESALAGLNNRKVGLRDLTGLLYLNVSSMKAENGKNR</sequence>
<dbReference type="EMBL" id="JAYGIE010000080">
    <property type="protein sequence ID" value="MEA5478927.1"/>
    <property type="molecule type" value="Genomic_DNA"/>
</dbReference>
<dbReference type="Proteomes" id="UP001301388">
    <property type="component" value="Unassembled WGS sequence"/>
</dbReference>
<evidence type="ECO:0000313" key="2">
    <source>
        <dbReference type="Proteomes" id="UP001301388"/>
    </source>
</evidence>
<keyword evidence="2" id="KW-1185">Reference proteome</keyword>
<reference evidence="1 2" key="1">
    <citation type="submission" date="2023-12" db="EMBL/GenBank/DDBJ databases">
        <title>Baltic Sea Cyanobacteria.</title>
        <authorList>
            <person name="Delbaje E."/>
            <person name="Fewer D.P."/>
            <person name="Shishido T.K."/>
        </authorList>
    </citation>
    <scope>NUCLEOTIDE SEQUENCE [LARGE SCALE GENOMIC DNA]</scope>
    <source>
        <strain evidence="1 2">UHCC 0370</strain>
    </source>
</reference>
<accession>A0ABU5TKR9</accession>
<evidence type="ECO:0000313" key="1">
    <source>
        <dbReference type="EMBL" id="MEA5478927.1"/>
    </source>
</evidence>
<dbReference type="RefSeq" id="WP_323262301.1">
    <property type="nucleotide sequence ID" value="NZ_JAYGIE010000080.1"/>
</dbReference>
<name>A0ABU5TKR9_9CYAN</name>
<gene>
    <name evidence="1" type="ORF">VB774_14980</name>
</gene>
<proteinExistence type="predicted"/>